<proteinExistence type="predicted"/>
<keyword evidence="2" id="KW-1185">Reference proteome</keyword>
<sequence length="179" mass="20270">MMVLGVLKMVDLIDSAPSRDRDGYPNIAFCQDSLNQNASSIDPITETEVDHKQHGVSLLNPTQKIIEEAHKIHTFPVDLHDKDMESSKETEDDYRHENGGSISNANKISEKSQANTRTRTDVHISSKAAANLAASSQKIQTEECNTTTVPGKKLIQERRYSPRRSTRREKRRSKRLKRD</sequence>
<evidence type="ECO:0000313" key="1">
    <source>
        <dbReference type="EMBL" id="KAI3681626.1"/>
    </source>
</evidence>
<reference evidence="2" key="1">
    <citation type="journal article" date="2022" name="Mol. Ecol. Resour.">
        <title>The genomes of chicory, endive, great burdock and yacon provide insights into Asteraceae palaeo-polyploidization history and plant inulin production.</title>
        <authorList>
            <person name="Fan W."/>
            <person name="Wang S."/>
            <person name="Wang H."/>
            <person name="Wang A."/>
            <person name="Jiang F."/>
            <person name="Liu H."/>
            <person name="Zhao H."/>
            <person name="Xu D."/>
            <person name="Zhang Y."/>
        </authorList>
    </citation>
    <scope>NUCLEOTIDE SEQUENCE [LARGE SCALE GENOMIC DNA]</scope>
    <source>
        <strain evidence="2">cv. Niubang</strain>
    </source>
</reference>
<protein>
    <submittedName>
        <fullName evidence="1">Uncharacterized protein</fullName>
    </submittedName>
</protein>
<dbReference type="EMBL" id="CM042059">
    <property type="protein sequence ID" value="KAI3681626.1"/>
    <property type="molecule type" value="Genomic_DNA"/>
</dbReference>
<comment type="caution">
    <text evidence="1">The sequence shown here is derived from an EMBL/GenBank/DDBJ whole genome shotgun (WGS) entry which is preliminary data.</text>
</comment>
<name>A0ACB8Y979_ARCLA</name>
<gene>
    <name evidence="1" type="ORF">L6452_36428</name>
</gene>
<accession>A0ACB8Y979</accession>
<evidence type="ECO:0000313" key="2">
    <source>
        <dbReference type="Proteomes" id="UP001055879"/>
    </source>
</evidence>
<organism evidence="1 2">
    <name type="scientific">Arctium lappa</name>
    <name type="common">Greater burdock</name>
    <name type="synonym">Lappa major</name>
    <dbReference type="NCBI Taxonomy" id="4217"/>
    <lineage>
        <taxon>Eukaryota</taxon>
        <taxon>Viridiplantae</taxon>
        <taxon>Streptophyta</taxon>
        <taxon>Embryophyta</taxon>
        <taxon>Tracheophyta</taxon>
        <taxon>Spermatophyta</taxon>
        <taxon>Magnoliopsida</taxon>
        <taxon>eudicotyledons</taxon>
        <taxon>Gunneridae</taxon>
        <taxon>Pentapetalae</taxon>
        <taxon>asterids</taxon>
        <taxon>campanulids</taxon>
        <taxon>Asterales</taxon>
        <taxon>Asteraceae</taxon>
        <taxon>Carduoideae</taxon>
        <taxon>Cardueae</taxon>
        <taxon>Arctiinae</taxon>
        <taxon>Arctium</taxon>
    </lineage>
</organism>
<reference evidence="1 2" key="2">
    <citation type="journal article" date="2022" name="Mol. Ecol. Resour.">
        <title>The genomes of chicory, endive, great burdock and yacon provide insights into Asteraceae paleo-polyploidization history and plant inulin production.</title>
        <authorList>
            <person name="Fan W."/>
            <person name="Wang S."/>
            <person name="Wang H."/>
            <person name="Wang A."/>
            <person name="Jiang F."/>
            <person name="Liu H."/>
            <person name="Zhao H."/>
            <person name="Xu D."/>
            <person name="Zhang Y."/>
        </authorList>
    </citation>
    <scope>NUCLEOTIDE SEQUENCE [LARGE SCALE GENOMIC DNA]</scope>
    <source>
        <strain evidence="2">cv. Niubang</strain>
    </source>
</reference>
<dbReference type="Proteomes" id="UP001055879">
    <property type="component" value="Linkage Group LG13"/>
</dbReference>